<accession>A0ABV4R8F8</accession>
<feature type="region of interest" description="Disordered" evidence="1">
    <location>
        <begin position="78"/>
        <end position="127"/>
    </location>
</feature>
<evidence type="ECO:0000313" key="3">
    <source>
        <dbReference type="Proteomes" id="UP001569904"/>
    </source>
</evidence>
<protein>
    <submittedName>
        <fullName evidence="2">Uncharacterized protein</fullName>
    </submittedName>
</protein>
<keyword evidence="3" id="KW-1185">Reference proteome</keyword>
<proteinExistence type="predicted"/>
<dbReference type="RefSeq" id="WP_371946223.1">
    <property type="nucleotide sequence ID" value="NZ_JAXCEH010000044.1"/>
</dbReference>
<name>A0ABV4R8F8_9ACTN</name>
<gene>
    <name evidence="2" type="ORF">SM436_36400</name>
</gene>
<evidence type="ECO:0000256" key="1">
    <source>
        <dbReference type="SAM" id="MobiDB-lite"/>
    </source>
</evidence>
<organism evidence="2 3">
    <name type="scientific">Actinomadura chokoriensis</name>
    <dbReference type="NCBI Taxonomy" id="454156"/>
    <lineage>
        <taxon>Bacteria</taxon>
        <taxon>Bacillati</taxon>
        <taxon>Actinomycetota</taxon>
        <taxon>Actinomycetes</taxon>
        <taxon>Streptosporangiales</taxon>
        <taxon>Thermomonosporaceae</taxon>
        <taxon>Actinomadura</taxon>
    </lineage>
</organism>
<evidence type="ECO:0000313" key="2">
    <source>
        <dbReference type="EMBL" id="MFA1559206.1"/>
    </source>
</evidence>
<dbReference type="Proteomes" id="UP001569904">
    <property type="component" value="Unassembled WGS sequence"/>
</dbReference>
<sequence length="127" mass="13101">MDDRSSDRPPPGGVWLGGPGKSELMRRTAEGWAAVPGPPSDSLGYRLGDDGSLWTATDPRNAGAVFYRFDGEEWQSTAMPARTGTGSRNRGGFDYTAVPGTGSGMVAVRTAPGGGPLTMTNEPAVGG</sequence>
<reference evidence="2 3" key="1">
    <citation type="submission" date="2023-11" db="EMBL/GenBank/DDBJ databases">
        <title>Actinomadura monticuli sp. nov., isolated from volcanic ash.</title>
        <authorList>
            <person name="Lee S.D."/>
            <person name="Yang H."/>
            <person name="Kim I.S."/>
        </authorList>
    </citation>
    <scope>NUCLEOTIDE SEQUENCE [LARGE SCALE GENOMIC DNA]</scope>
    <source>
        <strain evidence="2 3">DSM 45346</strain>
    </source>
</reference>
<comment type="caution">
    <text evidence="2">The sequence shown here is derived from an EMBL/GenBank/DDBJ whole genome shotgun (WGS) entry which is preliminary data.</text>
</comment>
<feature type="compositionally biased region" description="Polar residues" evidence="1">
    <location>
        <begin position="78"/>
        <end position="88"/>
    </location>
</feature>
<dbReference type="EMBL" id="JAXCEH010000044">
    <property type="protein sequence ID" value="MFA1559206.1"/>
    <property type="molecule type" value="Genomic_DNA"/>
</dbReference>
<feature type="region of interest" description="Disordered" evidence="1">
    <location>
        <begin position="1"/>
        <end position="43"/>
    </location>
</feature>